<name>A0A182SU28_9DIPT</name>
<proteinExistence type="predicted"/>
<sequence length="146" mass="16717">MVPTTLCTRTPLSSLYLGMAAIPTACIGPRWNTNNEQRPVRIVDNATRQIHRRYLSLLFRTAAGRIIGTAMHDESKKETHLSRRRRRGRRRQPLWSNGQSTTVTMLMHLLMLFWFLADRPTGTVTGFSVLPAYPTIDVRRMTSCCN</sequence>
<dbReference type="AlphaFoldDB" id="A0A182SU28"/>
<keyword evidence="4" id="KW-1185">Reference proteome</keyword>
<dbReference type="VEuPathDB" id="VectorBase:AMAM013424"/>
<evidence type="ECO:0000256" key="1">
    <source>
        <dbReference type="SAM" id="MobiDB-lite"/>
    </source>
</evidence>
<keyword evidence="2" id="KW-0812">Transmembrane</keyword>
<reference evidence="4" key="1">
    <citation type="submission" date="2013-09" db="EMBL/GenBank/DDBJ databases">
        <title>The Genome Sequence of Anopheles maculatus species B.</title>
        <authorList>
            <consortium name="The Broad Institute Genomics Platform"/>
            <person name="Neafsey D.E."/>
            <person name="Besansky N."/>
            <person name="Howell P."/>
            <person name="Walton C."/>
            <person name="Young S.K."/>
            <person name="Zeng Q."/>
            <person name="Gargeya S."/>
            <person name="Fitzgerald M."/>
            <person name="Haas B."/>
            <person name="Abouelleil A."/>
            <person name="Allen A.W."/>
            <person name="Alvarado L."/>
            <person name="Arachchi H.M."/>
            <person name="Berlin A.M."/>
            <person name="Chapman S.B."/>
            <person name="Gainer-Dewar J."/>
            <person name="Goldberg J."/>
            <person name="Griggs A."/>
            <person name="Gujja S."/>
            <person name="Hansen M."/>
            <person name="Howarth C."/>
            <person name="Imamovic A."/>
            <person name="Ireland A."/>
            <person name="Larimer J."/>
            <person name="McCowan C."/>
            <person name="Murphy C."/>
            <person name="Pearson M."/>
            <person name="Poon T.W."/>
            <person name="Priest M."/>
            <person name="Roberts A."/>
            <person name="Saif S."/>
            <person name="Shea T."/>
            <person name="Sisk P."/>
            <person name="Sykes S."/>
            <person name="Wortman J."/>
            <person name="Nusbaum C."/>
            <person name="Birren B."/>
        </authorList>
    </citation>
    <scope>NUCLEOTIDE SEQUENCE [LARGE SCALE GENOMIC DNA]</scope>
    <source>
        <strain evidence="4">maculatus3</strain>
    </source>
</reference>
<feature type="region of interest" description="Disordered" evidence="1">
    <location>
        <begin position="73"/>
        <end position="95"/>
    </location>
</feature>
<keyword evidence="2" id="KW-0472">Membrane</keyword>
<feature type="transmembrane region" description="Helical" evidence="2">
    <location>
        <begin position="94"/>
        <end position="117"/>
    </location>
</feature>
<evidence type="ECO:0000256" key="2">
    <source>
        <dbReference type="SAM" id="Phobius"/>
    </source>
</evidence>
<feature type="compositionally biased region" description="Basic residues" evidence="1">
    <location>
        <begin position="82"/>
        <end position="92"/>
    </location>
</feature>
<evidence type="ECO:0000313" key="4">
    <source>
        <dbReference type="Proteomes" id="UP000075901"/>
    </source>
</evidence>
<protein>
    <submittedName>
        <fullName evidence="3">Uncharacterized protein</fullName>
    </submittedName>
</protein>
<keyword evidence="2" id="KW-1133">Transmembrane helix</keyword>
<dbReference type="Proteomes" id="UP000075901">
    <property type="component" value="Unassembled WGS sequence"/>
</dbReference>
<reference evidence="3" key="2">
    <citation type="submission" date="2020-05" db="UniProtKB">
        <authorList>
            <consortium name="EnsemblMetazoa"/>
        </authorList>
    </citation>
    <scope>IDENTIFICATION</scope>
    <source>
        <strain evidence="3">maculatus3</strain>
    </source>
</reference>
<dbReference type="EnsemblMetazoa" id="AMAM013424-RA">
    <property type="protein sequence ID" value="AMAM013424-PA"/>
    <property type="gene ID" value="AMAM013424"/>
</dbReference>
<organism evidence="3 4">
    <name type="scientific">Anopheles maculatus</name>
    <dbReference type="NCBI Taxonomy" id="74869"/>
    <lineage>
        <taxon>Eukaryota</taxon>
        <taxon>Metazoa</taxon>
        <taxon>Ecdysozoa</taxon>
        <taxon>Arthropoda</taxon>
        <taxon>Hexapoda</taxon>
        <taxon>Insecta</taxon>
        <taxon>Pterygota</taxon>
        <taxon>Neoptera</taxon>
        <taxon>Endopterygota</taxon>
        <taxon>Diptera</taxon>
        <taxon>Nematocera</taxon>
        <taxon>Culicoidea</taxon>
        <taxon>Culicidae</taxon>
        <taxon>Anophelinae</taxon>
        <taxon>Anopheles</taxon>
        <taxon>Anopheles maculatus group</taxon>
    </lineage>
</organism>
<evidence type="ECO:0000313" key="3">
    <source>
        <dbReference type="EnsemblMetazoa" id="AMAM013424-PA"/>
    </source>
</evidence>
<accession>A0A182SU28</accession>